<gene>
    <name evidence="2" type="ORF">DICVIV_14272</name>
</gene>
<dbReference type="AlphaFoldDB" id="A0A0D8X5S4"/>
<protein>
    <submittedName>
        <fullName evidence="2">Uncharacterized protein</fullName>
    </submittedName>
</protein>
<organism evidence="2 3">
    <name type="scientific">Dictyocaulus viviparus</name>
    <name type="common">Bovine lungworm</name>
    <dbReference type="NCBI Taxonomy" id="29172"/>
    <lineage>
        <taxon>Eukaryota</taxon>
        <taxon>Metazoa</taxon>
        <taxon>Ecdysozoa</taxon>
        <taxon>Nematoda</taxon>
        <taxon>Chromadorea</taxon>
        <taxon>Rhabditida</taxon>
        <taxon>Rhabditina</taxon>
        <taxon>Rhabditomorpha</taxon>
        <taxon>Strongyloidea</taxon>
        <taxon>Metastrongylidae</taxon>
        <taxon>Dictyocaulus</taxon>
    </lineage>
</organism>
<proteinExistence type="predicted"/>
<evidence type="ECO:0000313" key="2">
    <source>
        <dbReference type="EMBL" id="KJH39833.1"/>
    </source>
</evidence>
<accession>A0A0D8X5S4</accession>
<evidence type="ECO:0000313" key="3">
    <source>
        <dbReference type="Proteomes" id="UP000053766"/>
    </source>
</evidence>
<evidence type="ECO:0000256" key="1">
    <source>
        <dbReference type="SAM" id="MobiDB-lite"/>
    </source>
</evidence>
<name>A0A0D8X5S4_DICVI</name>
<sequence length="84" mass="9779">MLSFSDPITEKDLPAYDPDDELEETQQDACYRQSLDDLFNNLFNNDNLPDSDEQGCKAFQTIITKFHRILKNTIIFADQLLYLT</sequence>
<keyword evidence="3" id="KW-1185">Reference proteome</keyword>
<dbReference type="Proteomes" id="UP000053766">
    <property type="component" value="Unassembled WGS sequence"/>
</dbReference>
<feature type="compositionally biased region" description="Acidic residues" evidence="1">
    <location>
        <begin position="17"/>
        <end position="26"/>
    </location>
</feature>
<dbReference type="EMBL" id="KN719972">
    <property type="protein sequence ID" value="KJH39833.1"/>
    <property type="molecule type" value="Genomic_DNA"/>
</dbReference>
<feature type="region of interest" description="Disordered" evidence="1">
    <location>
        <begin position="1"/>
        <end position="26"/>
    </location>
</feature>
<reference evidence="3" key="2">
    <citation type="journal article" date="2016" name="Sci. Rep.">
        <title>Dictyocaulus viviparus genome, variome and transcriptome elucidate lungworm biology and support future intervention.</title>
        <authorList>
            <person name="McNulty S.N."/>
            <person name="Strube C."/>
            <person name="Rosa B.A."/>
            <person name="Martin J.C."/>
            <person name="Tyagi R."/>
            <person name="Choi Y.J."/>
            <person name="Wang Q."/>
            <person name="Hallsworth Pepin K."/>
            <person name="Zhang X."/>
            <person name="Ozersky P."/>
            <person name="Wilson R.K."/>
            <person name="Sternberg P.W."/>
            <person name="Gasser R.B."/>
            <person name="Mitreva M."/>
        </authorList>
    </citation>
    <scope>NUCLEOTIDE SEQUENCE [LARGE SCALE GENOMIC DNA]</scope>
    <source>
        <strain evidence="3">HannoverDv2000</strain>
    </source>
</reference>
<reference evidence="2 3" key="1">
    <citation type="submission" date="2013-11" db="EMBL/GenBank/DDBJ databases">
        <title>Draft genome of the bovine lungworm Dictyocaulus viviparus.</title>
        <authorList>
            <person name="Mitreva M."/>
        </authorList>
    </citation>
    <scope>NUCLEOTIDE SEQUENCE [LARGE SCALE GENOMIC DNA]</scope>
    <source>
        <strain evidence="2 3">HannoverDv2000</strain>
    </source>
</reference>